<dbReference type="AlphaFoldDB" id="A0AAE9ZY64"/>
<evidence type="ECO:0000313" key="2">
    <source>
        <dbReference type="Proteomes" id="UP001218638"/>
    </source>
</evidence>
<dbReference type="EMBL" id="CP119075">
    <property type="protein sequence ID" value="WED64748.1"/>
    <property type="molecule type" value="Genomic_DNA"/>
</dbReference>
<dbReference type="RefSeq" id="WP_330931990.1">
    <property type="nucleotide sequence ID" value="NZ_CP119075.1"/>
</dbReference>
<protein>
    <submittedName>
        <fullName evidence="1">Uncharacterized protein</fullName>
    </submittedName>
</protein>
<accession>A0AAE9ZY64</accession>
<evidence type="ECO:0000313" key="1">
    <source>
        <dbReference type="EMBL" id="WED64748.1"/>
    </source>
</evidence>
<dbReference type="KEGG" id="slom:PXH66_20585"/>
<gene>
    <name evidence="1" type="ORF">PXH66_20585</name>
</gene>
<keyword evidence="2" id="KW-1185">Reference proteome</keyword>
<proteinExistence type="predicted"/>
<name>A0AAE9ZY64_9BACT</name>
<dbReference type="Proteomes" id="UP001218638">
    <property type="component" value="Chromosome"/>
</dbReference>
<reference evidence="1" key="1">
    <citation type="submission" date="2023-03" db="EMBL/GenBank/DDBJ databases">
        <title>Lomoglobus Profundus gen. nov., sp. nov., a novel member of the phylum Verrucomicrobia, isolated from deep-marine sediment of South China Sea.</title>
        <authorList>
            <person name="Ahmad T."/>
            <person name="Ishaq S.E."/>
            <person name="Wang F."/>
        </authorList>
    </citation>
    <scope>NUCLEOTIDE SEQUENCE</scope>
    <source>
        <strain evidence="1">LMO-M01</strain>
    </source>
</reference>
<sequence>MSASEHPNRQELARELLLYKMQEYSQDGFCASWLHGLEWELWEAAEPPNAPAENPFIFNTSRECRQLAEIAQGWWVFEDQTQPDTESPVFVSLERWQQTRSAGNRPPIDPLEQL</sequence>
<organism evidence="1 2">
    <name type="scientific">Synoicihabitans lomoniglobus</name>
    <dbReference type="NCBI Taxonomy" id="2909285"/>
    <lineage>
        <taxon>Bacteria</taxon>
        <taxon>Pseudomonadati</taxon>
        <taxon>Verrucomicrobiota</taxon>
        <taxon>Opitutia</taxon>
        <taxon>Opitutales</taxon>
        <taxon>Opitutaceae</taxon>
        <taxon>Synoicihabitans</taxon>
    </lineage>
</organism>